<keyword evidence="3" id="KW-1185">Reference proteome</keyword>
<dbReference type="Proteomes" id="UP001431449">
    <property type="component" value="Unassembled WGS sequence"/>
</dbReference>
<evidence type="ECO:0000313" key="2">
    <source>
        <dbReference type="EMBL" id="MCK7594459.1"/>
    </source>
</evidence>
<protein>
    <submittedName>
        <fullName evidence="2">DUF4214 domain-containing protein</fullName>
    </submittedName>
</protein>
<reference evidence="2" key="1">
    <citation type="submission" date="2022-04" db="EMBL/GenBank/DDBJ databases">
        <title>Lysobacter sp. CAU 1642 isolated from sea sand.</title>
        <authorList>
            <person name="Kim W."/>
        </authorList>
    </citation>
    <scope>NUCLEOTIDE SEQUENCE</scope>
    <source>
        <strain evidence="2">CAU 1642</strain>
    </source>
</reference>
<accession>A0ABT0GIS9</accession>
<evidence type="ECO:0000259" key="1">
    <source>
        <dbReference type="Pfam" id="PF13946"/>
    </source>
</evidence>
<organism evidence="2 3">
    <name type="scientific">Pseudomarimonas salicorniae</name>
    <dbReference type="NCBI Taxonomy" id="2933270"/>
    <lineage>
        <taxon>Bacteria</taxon>
        <taxon>Pseudomonadati</taxon>
        <taxon>Pseudomonadota</taxon>
        <taxon>Gammaproteobacteria</taxon>
        <taxon>Lysobacterales</taxon>
        <taxon>Lysobacteraceae</taxon>
        <taxon>Pseudomarimonas</taxon>
    </lineage>
</organism>
<feature type="domain" description="DUF4214" evidence="1">
    <location>
        <begin position="26"/>
        <end position="78"/>
    </location>
</feature>
<dbReference type="RefSeq" id="WP_248209708.1">
    <property type="nucleotide sequence ID" value="NZ_JALNMH010000010.1"/>
</dbReference>
<sequence length="130" mass="14764">MADDLSGEGIRIAAELPSLLSPEERDYLDTLADRTFVDFAYRALLGRTPDLPGLLHHLEVLERGGSRWRLLGDLSCCEEGRRFFRQEASSAAPPRVLLDADRYRSMTPRARRILRDLSSAMEYQLEAQGR</sequence>
<proteinExistence type="predicted"/>
<name>A0ABT0GIS9_9GAMM</name>
<evidence type="ECO:0000313" key="3">
    <source>
        <dbReference type="Proteomes" id="UP001431449"/>
    </source>
</evidence>
<gene>
    <name evidence="2" type="ORF">M0G41_12350</name>
</gene>
<dbReference type="EMBL" id="JALNMH010000010">
    <property type="protein sequence ID" value="MCK7594459.1"/>
    <property type="molecule type" value="Genomic_DNA"/>
</dbReference>
<comment type="caution">
    <text evidence="2">The sequence shown here is derived from an EMBL/GenBank/DDBJ whole genome shotgun (WGS) entry which is preliminary data.</text>
</comment>
<dbReference type="Pfam" id="PF13946">
    <property type="entry name" value="DUF4214"/>
    <property type="match status" value="1"/>
</dbReference>
<dbReference type="InterPro" id="IPR025282">
    <property type="entry name" value="DUF4214"/>
</dbReference>